<proteinExistence type="predicted"/>
<dbReference type="EMBL" id="LT629748">
    <property type="protein sequence ID" value="SDS67011.1"/>
    <property type="molecule type" value="Genomic_DNA"/>
</dbReference>
<reference evidence="2" key="1">
    <citation type="submission" date="2016-10" db="EMBL/GenBank/DDBJ databases">
        <authorList>
            <person name="Varghese N."/>
            <person name="Submissions S."/>
        </authorList>
    </citation>
    <scope>NUCLEOTIDE SEQUENCE [LARGE SCALE GENOMIC DNA]</scope>
    <source>
        <strain evidence="2">2SM5</strain>
    </source>
</reference>
<name>A0A1H1U3V0_9GAMM</name>
<gene>
    <name evidence="1" type="ORF">SAMN05216198_2480</name>
</gene>
<dbReference type="STRING" id="797277.SAMN05216198_2480"/>
<evidence type="ECO:0000313" key="2">
    <source>
        <dbReference type="Proteomes" id="UP000243426"/>
    </source>
</evidence>
<dbReference type="RefSeq" id="WP_090273688.1">
    <property type="nucleotide sequence ID" value="NZ_LT629748.1"/>
</dbReference>
<sequence>MLKGLKRAYYNYRTCAASEQFPLSRMIGKNLARSTELPHAELLRKYDEYGREGFDWRSTSYFQIMVCRDRKLTDNFSALPEGLTRIPEWWVMPWAVIPGKDRSQKDSHDLEARARKKINGFFDVYESIRKNGYKPKKGGAIRGYYLAHPEYGRIFNYIDGHHRMTILNHICKQNGLENMTVGVVPVGSVDRNALKDNAFFVKGIRDNNFSVDDACKLFDHCFVELGLSDQTLLAK</sequence>
<dbReference type="Proteomes" id="UP000243426">
    <property type="component" value="Chromosome I"/>
</dbReference>
<protein>
    <submittedName>
        <fullName evidence="1">Uncharacterized protein</fullName>
    </submittedName>
</protein>
<accession>A0A1H1U3V0</accession>
<keyword evidence="2" id="KW-1185">Reference proteome</keyword>
<dbReference type="AlphaFoldDB" id="A0A1H1U3V0"/>
<organism evidence="1 2">
    <name type="scientific">Halopseudomonas litoralis</name>
    <dbReference type="NCBI Taxonomy" id="797277"/>
    <lineage>
        <taxon>Bacteria</taxon>
        <taxon>Pseudomonadati</taxon>
        <taxon>Pseudomonadota</taxon>
        <taxon>Gammaproteobacteria</taxon>
        <taxon>Pseudomonadales</taxon>
        <taxon>Pseudomonadaceae</taxon>
        <taxon>Halopseudomonas</taxon>
    </lineage>
</organism>
<evidence type="ECO:0000313" key="1">
    <source>
        <dbReference type="EMBL" id="SDS67011.1"/>
    </source>
</evidence>